<evidence type="ECO:0000313" key="4">
    <source>
        <dbReference type="Proteomes" id="UP000019335"/>
    </source>
</evidence>
<reference evidence="3 4" key="1">
    <citation type="journal article" date="2014" name="Mol. Plant">
        <title>Chromosome Scale Genome Assembly and Transcriptome Profiling of Nannochloropsis gaditana in Nitrogen Depletion.</title>
        <authorList>
            <person name="Corteggiani Carpinelli E."/>
            <person name="Telatin A."/>
            <person name="Vitulo N."/>
            <person name="Forcato C."/>
            <person name="D'Angelo M."/>
            <person name="Schiavon R."/>
            <person name="Vezzi A."/>
            <person name="Giacometti G.M."/>
            <person name="Morosinotto T."/>
            <person name="Valle G."/>
        </authorList>
    </citation>
    <scope>NUCLEOTIDE SEQUENCE [LARGE SCALE GENOMIC DNA]</scope>
    <source>
        <strain evidence="3 4">B-31</strain>
    </source>
</reference>
<organism evidence="3 4">
    <name type="scientific">Nannochloropsis gaditana</name>
    <dbReference type="NCBI Taxonomy" id="72520"/>
    <lineage>
        <taxon>Eukaryota</taxon>
        <taxon>Sar</taxon>
        <taxon>Stramenopiles</taxon>
        <taxon>Ochrophyta</taxon>
        <taxon>Eustigmatophyceae</taxon>
        <taxon>Eustigmatales</taxon>
        <taxon>Monodopsidaceae</taxon>
        <taxon>Nannochloropsis</taxon>
    </lineage>
</organism>
<feature type="region of interest" description="Disordered" evidence="1">
    <location>
        <begin position="134"/>
        <end position="199"/>
    </location>
</feature>
<feature type="chain" id="PRO_5004904542" evidence="2">
    <location>
        <begin position="32"/>
        <end position="280"/>
    </location>
</feature>
<feature type="compositionally biased region" description="Low complexity" evidence="1">
    <location>
        <begin position="145"/>
        <end position="156"/>
    </location>
</feature>
<name>W7TQU8_9STRA</name>
<comment type="caution">
    <text evidence="3">The sequence shown here is derived from an EMBL/GenBank/DDBJ whole genome shotgun (WGS) entry which is preliminary data.</text>
</comment>
<feature type="compositionally biased region" description="Basic and acidic residues" evidence="1">
    <location>
        <begin position="79"/>
        <end position="105"/>
    </location>
</feature>
<accession>W7TQU8</accession>
<dbReference type="AlphaFoldDB" id="W7TQU8"/>
<keyword evidence="4" id="KW-1185">Reference proteome</keyword>
<gene>
    <name evidence="3" type="ORF">Naga_100491g4</name>
</gene>
<feature type="signal peptide" evidence="2">
    <location>
        <begin position="1"/>
        <end position="31"/>
    </location>
</feature>
<sequence>MLDRSKSPLHPQRCLTWCVGFAAAAVLGAQAFVPPSTSTPSRLPLGNSCQKCNSPLLAYRDAFSHGDQRSSGGSTRSSGRSEHGDRHYERESISKELDESGESTRRSSSANLPFMSQNPEDLAPTALRESPSLFKQRKQGGGPESSFPSSRSFSSSTAPLPPLESLAGGVPGGYSTASNRDPPRPSPPSNGRLDSSSLSPASLAAAIHQIVRELTTPPKGPGAALPEAAAKRLKQKKLMEKELGALLAVAERNAGYLSPEAVTTIINALSKLPPRCVSRT</sequence>
<feature type="region of interest" description="Disordered" evidence="1">
    <location>
        <begin position="64"/>
        <end position="122"/>
    </location>
</feature>
<feature type="compositionally biased region" description="Polar residues" evidence="1">
    <location>
        <begin position="106"/>
        <end position="119"/>
    </location>
</feature>
<proteinExistence type="predicted"/>
<dbReference type="Proteomes" id="UP000019335">
    <property type="component" value="Chromosome 21"/>
</dbReference>
<evidence type="ECO:0000313" key="3">
    <source>
        <dbReference type="EMBL" id="EWM22826.1"/>
    </source>
</evidence>
<protein>
    <submittedName>
        <fullName evidence="3">Uncharacterized protein</fullName>
    </submittedName>
</protein>
<feature type="compositionally biased region" description="Low complexity" evidence="1">
    <location>
        <begin position="69"/>
        <end position="78"/>
    </location>
</feature>
<evidence type="ECO:0000256" key="1">
    <source>
        <dbReference type="SAM" id="MobiDB-lite"/>
    </source>
</evidence>
<dbReference type="EMBL" id="AZIL01002064">
    <property type="protein sequence ID" value="EWM22826.1"/>
    <property type="molecule type" value="Genomic_DNA"/>
</dbReference>
<evidence type="ECO:0000256" key="2">
    <source>
        <dbReference type="SAM" id="SignalP"/>
    </source>
</evidence>
<keyword evidence="2" id="KW-0732">Signal</keyword>